<sequence length="154" mass="13676">MKSFFFQHFALTFAVLSVGAQSAVPSASGVAGVPSGSAVVPSAAIPSAAIPGASSAASSAAPGAATSVGAQAPSLGSIVPSSPAGGAPVSTAGIPSGLPGAGAGTGVGTSAALASGSGSASISTSSTNTTAGAMANVAAGGVIGLAVALQAILL</sequence>
<dbReference type="AlphaFoldDB" id="A0A9P5TNP0"/>
<feature type="signal peptide" evidence="1">
    <location>
        <begin position="1"/>
        <end position="22"/>
    </location>
</feature>
<feature type="non-terminal residue" evidence="2">
    <location>
        <position position="1"/>
    </location>
</feature>
<proteinExistence type="predicted"/>
<comment type="caution">
    <text evidence="2">The sequence shown here is derived from an EMBL/GenBank/DDBJ whole genome shotgun (WGS) entry which is preliminary data.</text>
</comment>
<evidence type="ECO:0000313" key="3">
    <source>
        <dbReference type="Proteomes" id="UP000724874"/>
    </source>
</evidence>
<dbReference type="EMBL" id="JADNYJ010000049">
    <property type="protein sequence ID" value="KAF8900178.1"/>
    <property type="molecule type" value="Genomic_DNA"/>
</dbReference>
<keyword evidence="3" id="KW-1185">Reference proteome</keyword>
<accession>A0A9P5TNP0</accession>
<evidence type="ECO:0000313" key="2">
    <source>
        <dbReference type="EMBL" id="KAF8900178.1"/>
    </source>
</evidence>
<dbReference type="Proteomes" id="UP000724874">
    <property type="component" value="Unassembled WGS sequence"/>
</dbReference>
<feature type="chain" id="PRO_5040284061" evidence="1">
    <location>
        <begin position="23"/>
        <end position="154"/>
    </location>
</feature>
<gene>
    <name evidence="2" type="ORF">CPB84DRAFT_1779543</name>
</gene>
<protein>
    <submittedName>
        <fullName evidence="2">Uncharacterized protein</fullName>
    </submittedName>
</protein>
<keyword evidence="1" id="KW-0732">Signal</keyword>
<reference evidence="2" key="1">
    <citation type="submission" date="2020-11" db="EMBL/GenBank/DDBJ databases">
        <authorList>
            <consortium name="DOE Joint Genome Institute"/>
            <person name="Ahrendt S."/>
            <person name="Riley R."/>
            <person name="Andreopoulos W."/>
            <person name="LaButti K."/>
            <person name="Pangilinan J."/>
            <person name="Ruiz-duenas F.J."/>
            <person name="Barrasa J.M."/>
            <person name="Sanchez-Garcia M."/>
            <person name="Camarero S."/>
            <person name="Miyauchi S."/>
            <person name="Serrano A."/>
            <person name="Linde D."/>
            <person name="Babiker R."/>
            <person name="Drula E."/>
            <person name="Ayuso-Fernandez I."/>
            <person name="Pacheco R."/>
            <person name="Padilla G."/>
            <person name="Ferreira P."/>
            <person name="Barriuso J."/>
            <person name="Kellner H."/>
            <person name="Castanera R."/>
            <person name="Alfaro M."/>
            <person name="Ramirez L."/>
            <person name="Pisabarro A.G."/>
            <person name="Kuo A."/>
            <person name="Tritt A."/>
            <person name="Lipzen A."/>
            <person name="He G."/>
            <person name="Yan M."/>
            <person name="Ng V."/>
            <person name="Cullen D."/>
            <person name="Martin F."/>
            <person name="Rosso M.-N."/>
            <person name="Henrissat B."/>
            <person name="Hibbett D."/>
            <person name="Martinez A.T."/>
            <person name="Grigoriev I.V."/>
        </authorList>
    </citation>
    <scope>NUCLEOTIDE SEQUENCE</scope>
    <source>
        <strain evidence="2">AH 44721</strain>
    </source>
</reference>
<name>A0A9P5TNP0_GYMJU</name>
<organism evidence="2 3">
    <name type="scientific">Gymnopilus junonius</name>
    <name type="common">Spectacular rustgill mushroom</name>
    <name type="synonym">Gymnopilus spectabilis subsp. junonius</name>
    <dbReference type="NCBI Taxonomy" id="109634"/>
    <lineage>
        <taxon>Eukaryota</taxon>
        <taxon>Fungi</taxon>
        <taxon>Dikarya</taxon>
        <taxon>Basidiomycota</taxon>
        <taxon>Agaricomycotina</taxon>
        <taxon>Agaricomycetes</taxon>
        <taxon>Agaricomycetidae</taxon>
        <taxon>Agaricales</taxon>
        <taxon>Agaricineae</taxon>
        <taxon>Hymenogastraceae</taxon>
        <taxon>Gymnopilus</taxon>
    </lineage>
</organism>
<evidence type="ECO:0000256" key="1">
    <source>
        <dbReference type="SAM" id="SignalP"/>
    </source>
</evidence>